<dbReference type="InterPro" id="IPR029016">
    <property type="entry name" value="GAF-like_dom_sf"/>
</dbReference>
<organism evidence="2 3">
    <name type="scientific">Fervidobacterium pennivorans</name>
    <dbReference type="NCBI Taxonomy" id="93466"/>
    <lineage>
        <taxon>Bacteria</taxon>
        <taxon>Thermotogati</taxon>
        <taxon>Thermotogota</taxon>
        <taxon>Thermotogae</taxon>
        <taxon>Thermotogales</taxon>
        <taxon>Fervidobacteriaceae</taxon>
        <taxon>Fervidobacterium</taxon>
    </lineage>
</organism>
<dbReference type="PROSITE" id="PS50112">
    <property type="entry name" value="PAS"/>
    <property type="match status" value="1"/>
</dbReference>
<dbReference type="SUPFAM" id="SSF55781">
    <property type="entry name" value="GAF domain-like"/>
    <property type="match status" value="1"/>
</dbReference>
<keyword evidence="2" id="KW-0418">Kinase</keyword>
<dbReference type="NCBIfam" id="TIGR00229">
    <property type="entry name" value="sensory_box"/>
    <property type="match status" value="1"/>
</dbReference>
<gene>
    <name evidence="2" type="ORF">JM64_06720</name>
</gene>
<sequence length="408" mass="47247">MRYLYFLQQFFERLPAPAFIKDNKGRYLWINKELENVLGLPEEKIIGKLESEIFGIEEIEEIDRKVKRTRRNHSHEIVYNGRHYNIQRMPIRLGDGNYGVAGVMFDITQKVLEQSLYKLLSFVEEKIMEALGEADGDIVTFVTSFSRKFHAQYPHVAVVLLMNNEYLIGTKDEKIIEKAKEINEVKTFVHDKKTYQVVPIDRFKFVVHVPEHYTSMAKAMAGFLGSYVLAALKVLENQKVYKDVTEKLNSITKIIELWNKTQTLEEYLTLMLDELVKVIPETQKASVWLLENDEYKCVAVYNYDDEVKNLVIKASEDSYGPHIGENKVVELLDAYKLNRESKYKDLWEKTGVTSPNFIPLIGSVKVGDKKVIIISLDNFEGSRFSEASKKVLQIFVELLSTFLSSKEK</sequence>
<dbReference type="KEGG" id="fng:JM64_06720"/>
<dbReference type="OrthoDB" id="46486at2"/>
<evidence type="ECO:0000313" key="3">
    <source>
        <dbReference type="Proteomes" id="UP000077096"/>
    </source>
</evidence>
<dbReference type="Gene3D" id="3.30.450.40">
    <property type="match status" value="1"/>
</dbReference>
<dbReference type="AlphaFoldDB" id="A0A172T4B5"/>
<dbReference type="InterPro" id="IPR000014">
    <property type="entry name" value="PAS"/>
</dbReference>
<dbReference type="PATRIC" id="fig|93466.3.peg.1425"/>
<dbReference type="Proteomes" id="UP000077096">
    <property type="component" value="Chromosome"/>
</dbReference>
<proteinExistence type="predicted"/>
<dbReference type="SUPFAM" id="SSF55785">
    <property type="entry name" value="PYP-like sensor domain (PAS domain)"/>
    <property type="match status" value="1"/>
</dbReference>
<dbReference type="EMBL" id="CP011393">
    <property type="protein sequence ID" value="ANE41683.1"/>
    <property type="molecule type" value="Genomic_DNA"/>
</dbReference>
<dbReference type="Pfam" id="PF08448">
    <property type="entry name" value="PAS_4"/>
    <property type="match status" value="1"/>
</dbReference>
<dbReference type="SMART" id="SM00091">
    <property type="entry name" value="PAS"/>
    <property type="match status" value="1"/>
</dbReference>
<dbReference type="InterPro" id="IPR013656">
    <property type="entry name" value="PAS_4"/>
</dbReference>
<evidence type="ECO:0000313" key="2">
    <source>
        <dbReference type="EMBL" id="ANE41683.1"/>
    </source>
</evidence>
<keyword evidence="2" id="KW-0808">Transferase</keyword>
<feature type="domain" description="PAS" evidence="1">
    <location>
        <begin position="7"/>
        <end position="73"/>
    </location>
</feature>
<accession>A0A172T4B5</accession>
<protein>
    <submittedName>
        <fullName evidence="2">Histidine kinase</fullName>
    </submittedName>
</protein>
<dbReference type="Gene3D" id="3.30.450.20">
    <property type="entry name" value="PAS domain"/>
    <property type="match status" value="1"/>
</dbReference>
<reference evidence="2 3" key="1">
    <citation type="submission" date="2014-08" db="EMBL/GenBank/DDBJ databases">
        <title>Fervidobacterium pennivorans DYC genome.</title>
        <authorList>
            <person name="Wushke S."/>
        </authorList>
    </citation>
    <scope>NUCLEOTIDE SEQUENCE [LARGE SCALE GENOMIC DNA]</scope>
    <source>
        <strain evidence="2 3">DYC</strain>
    </source>
</reference>
<name>A0A172T4B5_FERPE</name>
<dbReference type="GO" id="GO:0016301">
    <property type="term" value="F:kinase activity"/>
    <property type="evidence" value="ECO:0007669"/>
    <property type="project" value="UniProtKB-KW"/>
</dbReference>
<dbReference type="InterPro" id="IPR035965">
    <property type="entry name" value="PAS-like_dom_sf"/>
</dbReference>
<evidence type="ECO:0000259" key="1">
    <source>
        <dbReference type="PROSITE" id="PS50112"/>
    </source>
</evidence>